<feature type="domain" description="SAP" evidence="3">
    <location>
        <begin position="9"/>
        <end position="43"/>
    </location>
</feature>
<dbReference type="PROSITE" id="PS50800">
    <property type="entry name" value="SAP"/>
    <property type="match status" value="1"/>
</dbReference>
<feature type="compositionally biased region" description="Basic and acidic residues" evidence="2">
    <location>
        <begin position="560"/>
        <end position="586"/>
    </location>
</feature>
<evidence type="ECO:0000256" key="2">
    <source>
        <dbReference type="SAM" id="MobiDB-lite"/>
    </source>
</evidence>
<feature type="compositionally biased region" description="Basic and acidic residues" evidence="2">
    <location>
        <begin position="457"/>
        <end position="472"/>
    </location>
</feature>
<reference evidence="4 5" key="1">
    <citation type="submission" date="2022-12" db="EMBL/GenBank/DDBJ databases">
        <title>Chromosome-level genome assembly of true bugs.</title>
        <authorList>
            <person name="Ma L."/>
            <person name="Li H."/>
        </authorList>
    </citation>
    <scope>NUCLEOTIDE SEQUENCE [LARGE SCALE GENOMIC DNA]</scope>
    <source>
        <strain evidence="4">Lab_2022b</strain>
    </source>
</reference>
<dbReference type="InterPro" id="IPR003034">
    <property type="entry name" value="SAP_dom"/>
</dbReference>
<feature type="compositionally biased region" description="Acidic residues" evidence="2">
    <location>
        <begin position="615"/>
        <end position="625"/>
    </location>
</feature>
<sequence length="771" mass="88830">MSKLTKETISELTIVQLKDELKKRGYKTSGLKKELINRLNAVVLLENAKADEEEELSDDVIENESDNDHENINKGESNSRTRESRSQEGCNADHERKNINEEESNRDKVNVVCAKIDEKDLKKKWEDELNNILEIKKFSPAITFKDVEGTLSTFTGDDPTINISNWLEEFEDTCTMCDWSEIQKIIYAKKLLSGSAKLFIMHQKNIKSWEVFKETLKEEFTIKINSKLVHRELTNRKKQKNETYQEYMYKMLDIGAQSDVEEDSLIQYIIDGIDDSEANKTILYGSRSLKEFREKLRTYETMKTSNKRRSDVESSSNRNRPEVKVVKRHCYGCGDRTHVNMISCIEMYVDIKLNNHLCQALVDTGSEVSLIRWDQYIKCGAPEFSPTSRVLAGFGNAETKPLGSFKTEVEVDGILYPITLFVVSTRLLKSEVLLGCEFLKDLEIDISKGKITLNPARKSEKEAISRSNKEGEGVNSRNSYESEDRGFNEINCIDIKETDFKEPDKNKIEERTEAEDVSVDDTEEKKKLKKTKLKMLKTRQNPKLTALKIVKSIEKKTETYYDGGKDIEEKTKTEEGKVESGEKQTDTDVDGVEDVEKKEETEGYKVESVERKTETDDDGVEDVEEKTETENDRVQRSIDGSRQRAIKTTPFDLKMRQKDDIKVSGIVKEEILKNHDENRNEIRELAKENILKIQRKNKRQYSKKRKKKGKYGKREIVSRAQLKSCGNSRYEVVKVEGEGPETTTGAVYMRDYRWSSSGTEENAEWPDVGSE</sequence>
<dbReference type="SUPFAM" id="SSF50630">
    <property type="entry name" value="Acid proteases"/>
    <property type="match status" value="1"/>
</dbReference>
<feature type="compositionally biased region" description="Basic and acidic residues" evidence="2">
    <location>
        <begin position="66"/>
        <end position="103"/>
    </location>
</feature>
<dbReference type="CDD" id="cd00303">
    <property type="entry name" value="retropepsin_like"/>
    <property type="match status" value="1"/>
</dbReference>
<dbReference type="InterPro" id="IPR021109">
    <property type="entry name" value="Peptidase_aspartic_dom_sf"/>
</dbReference>
<evidence type="ECO:0000259" key="3">
    <source>
        <dbReference type="PROSITE" id="PS50800"/>
    </source>
</evidence>
<feature type="compositionally biased region" description="Basic and acidic residues" evidence="2">
    <location>
        <begin position="594"/>
        <end position="614"/>
    </location>
</feature>
<keyword evidence="1" id="KW-0378">Hydrolase</keyword>
<dbReference type="SMART" id="SM00513">
    <property type="entry name" value="SAP"/>
    <property type="match status" value="1"/>
</dbReference>
<dbReference type="Proteomes" id="UP001461498">
    <property type="component" value="Unassembled WGS sequence"/>
</dbReference>
<feature type="region of interest" description="Disordered" evidence="2">
    <location>
        <begin position="457"/>
        <end position="482"/>
    </location>
</feature>
<dbReference type="InterPro" id="IPR036361">
    <property type="entry name" value="SAP_dom_sf"/>
</dbReference>
<dbReference type="GO" id="GO:0004190">
    <property type="term" value="F:aspartic-type endopeptidase activity"/>
    <property type="evidence" value="ECO:0007669"/>
    <property type="project" value="InterPro"/>
</dbReference>
<dbReference type="Pfam" id="PF00077">
    <property type="entry name" value="RVP"/>
    <property type="match status" value="1"/>
</dbReference>
<evidence type="ECO:0000313" key="5">
    <source>
        <dbReference type="Proteomes" id="UP001461498"/>
    </source>
</evidence>
<accession>A0AAW1CFG8</accession>
<dbReference type="InterPro" id="IPR005162">
    <property type="entry name" value="Retrotrans_gag_dom"/>
</dbReference>
<dbReference type="Gene3D" id="2.40.70.10">
    <property type="entry name" value="Acid Proteases"/>
    <property type="match status" value="1"/>
</dbReference>
<dbReference type="Pfam" id="PF03732">
    <property type="entry name" value="Retrotrans_gag"/>
    <property type="match status" value="1"/>
</dbReference>
<name>A0AAW1CFG8_9HEMI</name>
<dbReference type="AlphaFoldDB" id="A0AAW1CFG8"/>
<feature type="compositionally biased region" description="Acidic residues" evidence="2">
    <location>
        <begin position="53"/>
        <end position="65"/>
    </location>
</feature>
<dbReference type="Gene3D" id="1.10.720.30">
    <property type="entry name" value="SAP domain"/>
    <property type="match status" value="1"/>
</dbReference>
<evidence type="ECO:0000256" key="1">
    <source>
        <dbReference type="ARBA" id="ARBA00022801"/>
    </source>
</evidence>
<dbReference type="SUPFAM" id="SSF68906">
    <property type="entry name" value="SAP domain"/>
    <property type="match status" value="1"/>
</dbReference>
<proteinExistence type="predicted"/>
<feature type="region of interest" description="Disordered" evidence="2">
    <location>
        <begin position="560"/>
        <end position="648"/>
    </location>
</feature>
<dbReference type="Pfam" id="PF02037">
    <property type="entry name" value="SAP"/>
    <property type="match status" value="1"/>
</dbReference>
<dbReference type="InterPro" id="IPR018061">
    <property type="entry name" value="Retropepsins"/>
</dbReference>
<protein>
    <recommendedName>
        <fullName evidence="3">SAP domain-containing protein</fullName>
    </recommendedName>
</protein>
<comment type="caution">
    <text evidence="4">The sequence shown here is derived from an EMBL/GenBank/DDBJ whole genome shotgun (WGS) entry which is preliminary data.</text>
</comment>
<dbReference type="GO" id="GO:0006508">
    <property type="term" value="P:proteolysis"/>
    <property type="evidence" value="ECO:0007669"/>
    <property type="project" value="InterPro"/>
</dbReference>
<evidence type="ECO:0000313" key="4">
    <source>
        <dbReference type="EMBL" id="KAK9496969.1"/>
    </source>
</evidence>
<gene>
    <name evidence="4" type="ORF">O3M35_012838</name>
</gene>
<organism evidence="4 5">
    <name type="scientific">Rhynocoris fuscipes</name>
    <dbReference type="NCBI Taxonomy" id="488301"/>
    <lineage>
        <taxon>Eukaryota</taxon>
        <taxon>Metazoa</taxon>
        <taxon>Ecdysozoa</taxon>
        <taxon>Arthropoda</taxon>
        <taxon>Hexapoda</taxon>
        <taxon>Insecta</taxon>
        <taxon>Pterygota</taxon>
        <taxon>Neoptera</taxon>
        <taxon>Paraneoptera</taxon>
        <taxon>Hemiptera</taxon>
        <taxon>Heteroptera</taxon>
        <taxon>Panheteroptera</taxon>
        <taxon>Cimicomorpha</taxon>
        <taxon>Reduviidae</taxon>
        <taxon>Harpactorinae</taxon>
        <taxon>Harpactorini</taxon>
        <taxon>Rhynocoris</taxon>
    </lineage>
</organism>
<dbReference type="EMBL" id="JAPXFL010000026">
    <property type="protein sequence ID" value="KAK9496969.1"/>
    <property type="molecule type" value="Genomic_DNA"/>
</dbReference>
<dbReference type="PROSITE" id="PS00141">
    <property type="entry name" value="ASP_PROTEASE"/>
    <property type="match status" value="1"/>
</dbReference>
<feature type="compositionally biased region" description="Basic and acidic residues" evidence="2">
    <location>
        <begin position="626"/>
        <end position="642"/>
    </location>
</feature>
<feature type="region of interest" description="Disordered" evidence="2">
    <location>
        <begin position="53"/>
        <end position="103"/>
    </location>
</feature>
<keyword evidence="5" id="KW-1185">Reference proteome</keyword>
<dbReference type="InterPro" id="IPR001969">
    <property type="entry name" value="Aspartic_peptidase_AS"/>
</dbReference>